<dbReference type="PANTHER" id="PTHR46580:SF2">
    <property type="entry name" value="MAM DOMAIN-CONTAINING PROTEIN"/>
    <property type="match status" value="1"/>
</dbReference>
<evidence type="ECO:0000313" key="4">
    <source>
        <dbReference type="Proteomes" id="UP001054846"/>
    </source>
</evidence>
<evidence type="ECO:0000313" key="3">
    <source>
        <dbReference type="EMBL" id="UFP95214.1"/>
    </source>
</evidence>
<dbReference type="PANTHER" id="PTHR46580">
    <property type="entry name" value="SENSOR KINASE-RELATED"/>
    <property type="match status" value="1"/>
</dbReference>
<dbReference type="Proteomes" id="UP001054846">
    <property type="component" value="Chromosome"/>
</dbReference>
<dbReference type="SUPFAM" id="SSF69318">
    <property type="entry name" value="Integrin alpha N-terminal domain"/>
    <property type="match status" value="1"/>
</dbReference>
<dbReference type="InterPro" id="IPR013517">
    <property type="entry name" value="FG-GAP"/>
</dbReference>
<keyword evidence="4" id="KW-1185">Reference proteome</keyword>
<dbReference type="Pfam" id="PF13517">
    <property type="entry name" value="FG-GAP_3"/>
    <property type="match status" value="2"/>
</dbReference>
<evidence type="ECO:0000256" key="1">
    <source>
        <dbReference type="ARBA" id="ARBA00022729"/>
    </source>
</evidence>
<reference evidence="3 4" key="1">
    <citation type="journal article" date="2021" name="Genome Biol. Evol.">
        <title>Complete Genome Sequencing of a Novel Gloeobacter Species from a Waterfall Cave in Mexico.</title>
        <authorList>
            <person name="Saw J.H."/>
            <person name="Cardona T."/>
            <person name="Montejano G."/>
        </authorList>
    </citation>
    <scope>NUCLEOTIDE SEQUENCE [LARGE SCALE GENOMIC DNA]</scope>
    <source>
        <strain evidence="3">MG652769</strain>
    </source>
</reference>
<dbReference type="Gene3D" id="2.130.10.130">
    <property type="entry name" value="Integrin alpha, N-terminal"/>
    <property type="match status" value="1"/>
</dbReference>
<gene>
    <name evidence="3" type="ORF">ISF26_02895</name>
</gene>
<keyword evidence="1 2" id="KW-0732">Signal</keyword>
<name>A0ABY3PNL4_9CYAN</name>
<protein>
    <submittedName>
        <fullName evidence="3">VCBS repeat-containing protein</fullName>
    </submittedName>
</protein>
<dbReference type="EMBL" id="CP063845">
    <property type="protein sequence ID" value="UFP95214.1"/>
    <property type="molecule type" value="Genomic_DNA"/>
</dbReference>
<feature type="signal peptide" evidence="2">
    <location>
        <begin position="1"/>
        <end position="28"/>
    </location>
</feature>
<sequence length="337" mass="35537">MKDMDSKRLVYLPLIAAAFALNATIAGAAGPTPEAPVGPTLQPEGLIAPPEIVPGIVPNATPPTAPALPALNSDFNSDGTPDIVWRLRGNSASKGANVLWLMNGTSYASAVTLPAVTDLNWFIAGTGDFNGDGNTDILWRNNKPGPTNTQQGRISVWLMSGSTYLSTVDLLSVVDGDWHIRGAGDFDGNGSPDIIWRNYVTGANTLWLMDGTNLLQSSALPSVGDRGWNIYGSGDGDFDGNGTPDIVWRNEVTGANTLWLMNGTTFSAAVSLPAVTPDVGWQICAFGDYSGDGKPDLVWRNYTTGANTLWLMNGTALSSTAALPAVASPDWKLESPR</sequence>
<dbReference type="InterPro" id="IPR028994">
    <property type="entry name" value="Integrin_alpha_N"/>
</dbReference>
<proteinExistence type="predicted"/>
<organism evidence="3 4">
    <name type="scientific">Gloeobacter morelensis MG652769</name>
    <dbReference type="NCBI Taxonomy" id="2781736"/>
    <lineage>
        <taxon>Bacteria</taxon>
        <taxon>Bacillati</taxon>
        <taxon>Cyanobacteriota</taxon>
        <taxon>Cyanophyceae</taxon>
        <taxon>Gloeobacterales</taxon>
        <taxon>Gloeobacteraceae</taxon>
        <taxon>Gloeobacter</taxon>
        <taxon>Gloeobacter morelensis</taxon>
    </lineage>
</organism>
<evidence type="ECO:0000256" key="2">
    <source>
        <dbReference type="SAM" id="SignalP"/>
    </source>
</evidence>
<feature type="chain" id="PRO_5045425009" evidence="2">
    <location>
        <begin position="29"/>
        <end position="337"/>
    </location>
</feature>
<accession>A0ABY3PNL4</accession>